<evidence type="ECO:0000256" key="5">
    <source>
        <dbReference type="ARBA" id="ARBA00022771"/>
    </source>
</evidence>
<feature type="compositionally biased region" description="Polar residues" evidence="9">
    <location>
        <begin position="47"/>
        <end position="60"/>
    </location>
</feature>
<evidence type="ECO:0000256" key="1">
    <source>
        <dbReference type="ARBA" id="ARBA00000900"/>
    </source>
</evidence>
<keyword evidence="4" id="KW-0479">Metal-binding</keyword>
<dbReference type="PROSITE" id="PS50089">
    <property type="entry name" value="ZF_RING_2"/>
    <property type="match status" value="1"/>
</dbReference>
<dbReference type="InterPro" id="IPR013083">
    <property type="entry name" value="Znf_RING/FYVE/PHD"/>
</dbReference>
<dbReference type="GO" id="GO:0008270">
    <property type="term" value="F:zinc ion binding"/>
    <property type="evidence" value="ECO:0007669"/>
    <property type="project" value="UniProtKB-KW"/>
</dbReference>
<dbReference type="InterPro" id="IPR045191">
    <property type="entry name" value="MBR1/2-like"/>
</dbReference>
<dbReference type="Proteomes" id="UP000826271">
    <property type="component" value="Unassembled WGS sequence"/>
</dbReference>
<dbReference type="Pfam" id="PF13639">
    <property type="entry name" value="zf-RING_2"/>
    <property type="match status" value="1"/>
</dbReference>
<evidence type="ECO:0000313" key="12">
    <source>
        <dbReference type="Proteomes" id="UP000826271"/>
    </source>
</evidence>
<accession>A0AAV6Y8H7</accession>
<name>A0AAV6Y8H7_9LAMI</name>
<evidence type="ECO:0000259" key="10">
    <source>
        <dbReference type="PROSITE" id="PS50089"/>
    </source>
</evidence>
<keyword evidence="6" id="KW-0833">Ubl conjugation pathway</keyword>
<proteinExistence type="predicted"/>
<evidence type="ECO:0000256" key="8">
    <source>
        <dbReference type="PROSITE-ProRule" id="PRU00175"/>
    </source>
</evidence>
<evidence type="ECO:0000256" key="3">
    <source>
        <dbReference type="ARBA" id="ARBA00022679"/>
    </source>
</evidence>
<sequence>MTFHQVNNNFAHFQPPQPVSSPSSDEDWEFPPYDEEWSLDFPPSPTYELQNNNEDSGPSYSTPLEAQHYYNYAPNFTNIGPRDRIPSAIPSRRSDNRSPAIQQDQIINNQTYNEWMAWNNHINVLESNEYFMDYESDWIELLERENPMTHRNAGGLSEEVIFMFLKTRNCNKDDSFEICVVCQDDLCQENQMIGMLRCSHNYHAMCIKQWLQEKNICPLCKTTALSVDDEHEP</sequence>
<protein>
    <recommendedName>
        <fullName evidence="2">RING-type E3 ubiquitin transferase</fullName>
        <ecNumber evidence="2">2.3.2.27</ecNumber>
    </recommendedName>
</protein>
<evidence type="ECO:0000256" key="2">
    <source>
        <dbReference type="ARBA" id="ARBA00012483"/>
    </source>
</evidence>
<keyword evidence="5 8" id="KW-0863">Zinc-finger</keyword>
<evidence type="ECO:0000256" key="9">
    <source>
        <dbReference type="SAM" id="MobiDB-lite"/>
    </source>
</evidence>
<comment type="caution">
    <text evidence="11">The sequence shown here is derived from an EMBL/GenBank/DDBJ whole genome shotgun (WGS) entry which is preliminary data.</text>
</comment>
<dbReference type="InterPro" id="IPR001841">
    <property type="entry name" value="Znf_RING"/>
</dbReference>
<feature type="compositionally biased region" description="Acidic residues" evidence="9">
    <location>
        <begin position="24"/>
        <end position="38"/>
    </location>
</feature>
<feature type="region of interest" description="Disordered" evidence="9">
    <location>
        <begin position="77"/>
        <end position="101"/>
    </location>
</feature>
<feature type="compositionally biased region" description="Polar residues" evidence="9">
    <location>
        <begin position="1"/>
        <end position="11"/>
    </location>
</feature>
<dbReference type="PANTHER" id="PTHR22937">
    <property type="entry name" value="E3 UBIQUITIN-PROTEIN LIGASE RNF165"/>
    <property type="match status" value="1"/>
</dbReference>
<evidence type="ECO:0000256" key="6">
    <source>
        <dbReference type="ARBA" id="ARBA00022786"/>
    </source>
</evidence>
<evidence type="ECO:0000256" key="7">
    <source>
        <dbReference type="ARBA" id="ARBA00022833"/>
    </source>
</evidence>
<feature type="domain" description="RING-type" evidence="10">
    <location>
        <begin position="179"/>
        <end position="221"/>
    </location>
</feature>
<dbReference type="SUPFAM" id="SSF57850">
    <property type="entry name" value="RING/U-box"/>
    <property type="match status" value="1"/>
</dbReference>
<dbReference type="EMBL" id="WHWC01000002">
    <property type="protein sequence ID" value="KAG8389161.1"/>
    <property type="molecule type" value="Genomic_DNA"/>
</dbReference>
<dbReference type="GO" id="GO:0061630">
    <property type="term" value="F:ubiquitin protein ligase activity"/>
    <property type="evidence" value="ECO:0007669"/>
    <property type="project" value="UniProtKB-EC"/>
</dbReference>
<dbReference type="AlphaFoldDB" id="A0AAV6Y8H7"/>
<reference evidence="11" key="1">
    <citation type="submission" date="2019-10" db="EMBL/GenBank/DDBJ databases">
        <authorList>
            <person name="Zhang R."/>
            <person name="Pan Y."/>
            <person name="Wang J."/>
            <person name="Ma R."/>
            <person name="Yu S."/>
        </authorList>
    </citation>
    <scope>NUCLEOTIDE SEQUENCE</scope>
    <source>
        <strain evidence="11">LA-IB0</strain>
        <tissue evidence="11">Leaf</tissue>
    </source>
</reference>
<keyword evidence="3" id="KW-0808">Transferase</keyword>
<feature type="region of interest" description="Disordered" evidence="9">
    <location>
        <begin position="1"/>
        <end position="60"/>
    </location>
</feature>
<dbReference type="SMART" id="SM00184">
    <property type="entry name" value="RING"/>
    <property type="match status" value="1"/>
</dbReference>
<dbReference type="Gene3D" id="3.30.40.10">
    <property type="entry name" value="Zinc/RING finger domain, C3HC4 (zinc finger)"/>
    <property type="match status" value="1"/>
</dbReference>
<comment type="catalytic activity">
    <reaction evidence="1">
        <text>S-ubiquitinyl-[E2 ubiquitin-conjugating enzyme]-L-cysteine + [acceptor protein]-L-lysine = [E2 ubiquitin-conjugating enzyme]-L-cysteine + N(6)-ubiquitinyl-[acceptor protein]-L-lysine.</text>
        <dbReference type="EC" id="2.3.2.27"/>
    </reaction>
</comment>
<dbReference type="PANTHER" id="PTHR22937:SF163">
    <property type="entry name" value="RING-TYPE E3 UBIQUITIN TRANSFERASE"/>
    <property type="match status" value="1"/>
</dbReference>
<keyword evidence="7" id="KW-0862">Zinc</keyword>
<organism evidence="11 12">
    <name type="scientific">Buddleja alternifolia</name>
    <dbReference type="NCBI Taxonomy" id="168488"/>
    <lineage>
        <taxon>Eukaryota</taxon>
        <taxon>Viridiplantae</taxon>
        <taxon>Streptophyta</taxon>
        <taxon>Embryophyta</taxon>
        <taxon>Tracheophyta</taxon>
        <taxon>Spermatophyta</taxon>
        <taxon>Magnoliopsida</taxon>
        <taxon>eudicotyledons</taxon>
        <taxon>Gunneridae</taxon>
        <taxon>Pentapetalae</taxon>
        <taxon>asterids</taxon>
        <taxon>lamiids</taxon>
        <taxon>Lamiales</taxon>
        <taxon>Scrophulariaceae</taxon>
        <taxon>Buddlejeae</taxon>
        <taxon>Buddleja</taxon>
    </lineage>
</organism>
<evidence type="ECO:0000313" key="11">
    <source>
        <dbReference type="EMBL" id="KAG8389161.1"/>
    </source>
</evidence>
<gene>
    <name evidence="11" type="ORF">BUALT_Bualt02G0200300</name>
</gene>
<dbReference type="EC" id="2.3.2.27" evidence="2"/>
<keyword evidence="12" id="KW-1185">Reference proteome</keyword>
<evidence type="ECO:0000256" key="4">
    <source>
        <dbReference type="ARBA" id="ARBA00022723"/>
    </source>
</evidence>